<reference evidence="1" key="1">
    <citation type="journal article" date="2016" name="PLoS ONE">
        <title>A Site-Specific Integrative Plasmid Found in Pseudomonas aeruginosa Clinical Isolate HS87 along with A Plasmid Carrying an Aminoglycoside-Resistant Gene.</title>
        <authorList>
            <person name="Bi D."/>
            <person name="Xie Y."/>
            <person name="Tai C."/>
            <person name="Jiang X."/>
            <person name="Zhang J."/>
            <person name="Harrison E.M."/>
            <person name="Jia S."/>
            <person name="Deng Z."/>
            <person name="Rajakumar K."/>
            <person name="Ou H.Y."/>
        </authorList>
    </citation>
    <scope>NUCLEOTIDE SEQUENCE</scope>
    <source>
        <strain evidence="1">HS87</strain>
        <plasmid evidence="1">pHS87a</plasmid>
    </source>
</reference>
<keyword evidence="1" id="KW-0614">Plasmid</keyword>
<geneLocation type="plasmid" evidence="1">
    <name>pHS87a</name>
</geneLocation>
<name>A0A0H4PM36_PSEAI</name>
<accession>A0A0H4PM36</accession>
<proteinExistence type="predicted"/>
<dbReference type="RefSeq" id="WP_228000848.1">
    <property type="nucleotide sequence ID" value="NZ_KR106190.1"/>
</dbReference>
<protein>
    <submittedName>
        <fullName evidence="1">Uncharacterized protein</fullName>
    </submittedName>
</protein>
<organism evidence="1">
    <name type="scientific">Pseudomonas aeruginosa</name>
    <dbReference type="NCBI Taxonomy" id="287"/>
    <lineage>
        <taxon>Bacteria</taxon>
        <taxon>Pseudomonadati</taxon>
        <taxon>Pseudomonadota</taxon>
        <taxon>Gammaproteobacteria</taxon>
        <taxon>Pseudomonadales</taxon>
        <taxon>Pseudomonadaceae</taxon>
        <taxon>Pseudomonas</taxon>
    </lineage>
</organism>
<dbReference type="EMBL" id="KR106190">
    <property type="protein sequence ID" value="AKP49087.1"/>
    <property type="molecule type" value="Genomic_DNA"/>
</dbReference>
<sequence length="209" mass="22861">MKDRDHNEAMAGMFQAEPRFAADYLRQVLADGEPADVRAGLRQMADVLRVSQAAPPTDSAPSAGLFDRAGVRYEVACDVIGALIAHYAEIMGREREQAQPNEAVLRVAGAMKAALAGERDDLDPRDSAGIEAAISRYAPLARRLYGPDENDHARQEQRRVDFDQVNASLALDGLAMSADDLAVQALLIRGDITHDEAVQCYRILHRHAQ</sequence>
<dbReference type="InterPro" id="IPR033788">
    <property type="entry name" value="VbhA-like"/>
</dbReference>
<evidence type="ECO:0000313" key="1">
    <source>
        <dbReference type="EMBL" id="AKP49087.1"/>
    </source>
</evidence>
<dbReference type="CDD" id="cd11586">
    <property type="entry name" value="VbhA_like"/>
    <property type="match status" value="1"/>
</dbReference>
<dbReference type="AlphaFoldDB" id="A0A0H4PM36"/>